<dbReference type="AlphaFoldDB" id="A0A813L9X4"/>
<accession>A0A813L9X4</accession>
<feature type="non-terminal residue" evidence="1">
    <location>
        <position position="1"/>
    </location>
</feature>
<comment type="caution">
    <text evidence="1">The sequence shown here is derived from an EMBL/GenBank/DDBJ whole genome shotgun (WGS) entry which is preliminary data.</text>
</comment>
<sequence length="215" mass="24573">MRRARTCCSSWITSSASRRLAPRCLPSLGEFPAPWATSLHWPLTWHHCRSASPQPRRAPLRPCKLSTCRPMTSQTQPPPPLLRTWMPRRCFPAKSPSSGSTPQLTRWIPPPECWTSPLWASAITTSPVAPRRRTSLRSWAWTSCLRKTSSRWREPARFSASCLSRSSWRRSSRTRQAPSWTWRPPSATSRKCWQAKAAFYMIGGMNGVREKATKL</sequence>
<evidence type="ECO:0000313" key="1">
    <source>
        <dbReference type="EMBL" id="CAE8724341.1"/>
    </source>
</evidence>
<dbReference type="EMBL" id="CAJNNW010034874">
    <property type="protein sequence ID" value="CAE8724341.1"/>
    <property type="molecule type" value="Genomic_DNA"/>
</dbReference>
<reference evidence="1" key="1">
    <citation type="submission" date="2021-02" db="EMBL/GenBank/DDBJ databases">
        <authorList>
            <person name="Dougan E. K."/>
            <person name="Rhodes N."/>
            <person name="Thang M."/>
            <person name="Chan C."/>
        </authorList>
    </citation>
    <scope>NUCLEOTIDE SEQUENCE</scope>
</reference>
<proteinExistence type="predicted"/>
<name>A0A813L9X4_POLGL</name>
<dbReference type="Proteomes" id="UP000626109">
    <property type="component" value="Unassembled WGS sequence"/>
</dbReference>
<protein>
    <submittedName>
        <fullName evidence="1">Uncharacterized protein</fullName>
    </submittedName>
</protein>
<evidence type="ECO:0000313" key="2">
    <source>
        <dbReference type="Proteomes" id="UP000626109"/>
    </source>
</evidence>
<gene>
    <name evidence="1" type="ORF">PGLA2088_LOCUS43674</name>
</gene>
<organism evidence="1 2">
    <name type="scientific">Polarella glacialis</name>
    <name type="common">Dinoflagellate</name>
    <dbReference type="NCBI Taxonomy" id="89957"/>
    <lineage>
        <taxon>Eukaryota</taxon>
        <taxon>Sar</taxon>
        <taxon>Alveolata</taxon>
        <taxon>Dinophyceae</taxon>
        <taxon>Suessiales</taxon>
        <taxon>Suessiaceae</taxon>
        <taxon>Polarella</taxon>
    </lineage>
</organism>